<reference evidence="6 7" key="1">
    <citation type="submission" date="2021-03" db="EMBL/GenBank/DDBJ databases">
        <title>Genomic Encyclopedia of Type Strains, Phase IV (KMG-IV): sequencing the most valuable type-strain genomes for metagenomic binning, comparative biology and taxonomic classification.</title>
        <authorList>
            <person name="Goeker M."/>
        </authorList>
    </citation>
    <scope>NUCLEOTIDE SEQUENCE [LARGE SCALE GENOMIC DNA]</scope>
    <source>
        <strain evidence="6 7">DSM 15596</strain>
    </source>
</reference>
<protein>
    <submittedName>
        <fullName evidence="6">Nitrite reductase/ring-hydroxylating ferredoxin subunit</fullName>
    </submittedName>
</protein>
<comment type="caution">
    <text evidence="6">The sequence shown here is derived from an EMBL/GenBank/DDBJ whole genome shotgun (WGS) entry which is preliminary data.</text>
</comment>
<evidence type="ECO:0000256" key="1">
    <source>
        <dbReference type="ARBA" id="ARBA00022714"/>
    </source>
</evidence>
<evidence type="ECO:0000256" key="3">
    <source>
        <dbReference type="ARBA" id="ARBA00023004"/>
    </source>
</evidence>
<keyword evidence="4" id="KW-0411">Iron-sulfur</keyword>
<accession>A0ABS4FL97</accession>
<dbReference type="PANTHER" id="PTHR21496:SF23">
    <property type="entry name" value="3-PHENYLPROPIONATE_CINNAMIC ACID DIOXYGENASE FERREDOXIN SUBUNIT"/>
    <property type="match status" value="1"/>
</dbReference>
<dbReference type="InterPro" id="IPR036922">
    <property type="entry name" value="Rieske_2Fe-2S_sf"/>
</dbReference>
<organism evidence="6 7">
    <name type="scientific">Paenibacillus lactis</name>
    <dbReference type="NCBI Taxonomy" id="228574"/>
    <lineage>
        <taxon>Bacteria</taxon>
        <taxon>Bacillati</taxon>
        <taxon>Bacillota</taxon>
        <taxon>Bacilli</taxon>
        <taxon>Bacillales</taxon>
        <taxon>Paenibacillaceae</taxon>
        <taxon>Paenibacillus</taxon>
    </lineage>
</organism>
<dbReference type="InterPro" id="IPR017941">
    <property type="entry name" value="Rieske_2Fe-2S"/>
</dbReference>
<name>A0ABS4FL97_9BACL</name>
<evidence type="ECO:0000259" key="5">
    <source>
        <dbReference type="PROSITE" id="PS51296"/>
    </source>
</evidence>
<dbReference type="PANTHER" id="PTHR21496">
    <property type="entry name" value="FERREDOXIN-RELATED"/>
    <property type="match status" value="1"/>
</dbReference>
<dbReference type="Gene3D" id="2.102.10.10">
    <property type="entry name" value="Rieske [2Fe-2S] iron-sulphur domain"/>
    <property type="match status" value="1"/>
</dbReference>
<proteinExistence type="predicted"/>
<dbReference type="RefSeq" id="WP_028404478.1">
    <property type="nucleotide sequence ID" value="NZ_CP139098.1"/>
</dbReference>
<dbReference type="Pfam" id="PF00355">
    <property type="entry name" value="Rieske"/>
    <property type="match status" value="1"/>
</dbReference>
<keyword evidence="1" id="KW-0001">2Fe-2S</keyword>
<feature type="domain" description="Rieske" evidence="5">
    <location>
        <begin position="4"/>
        <end position="114"/>
    </location>
</feature>
<keyword evidence="3" id="KW-0408">Iron</keyword>
<keyword evidence="7" id="KW-1185">Reference proteome</keyword>
<evidence type="ECO:0000313" key="7">
    <source>
        <dbReference type="Proteomes" id="UP000706926"/>
    </source>
</evidence>
<gene>
    <name evidence="6" type="ORF">J2Z18_006191</name>
</gene>
<dbReference type="GeneID" id="95408016"/>
<evidence type="ECO:0000313" key="6">
    <source>
        <dbReference type="EMBL" id="MBP1897046.1"/>
    </source>
</evidence>
<evidence type="ECO:0000256" key="2">
    <source>
        <dbReference type="ARBA" id="ARBA00022723"/>
    </source>
</evidence>
<dbReference type="EMBL" id="JAGGKI010000040">
    <property type="protein sequence ID" value="MBP1897046.1"/>
    <property type="molecule type" value="Genomic_DNA"/>
</dbReference>
<dbReference type="PROSITE" id="PS51296">
    <property type="entry name" value="RIESKE"/>
    <property type="match status" value="1"/>
</dbReference>
<dbReference type="Proteomes" id="UP000706926">
    <property type="component" value="Unassembled WGS sequence"/>
</dbReference>
<keyword evidence="2" id="KW-0479">Metal-binding</keyword>
<dbReference type="SUPFAM" id="SSF50022">
    <property type="entry name" value="ISP domain"/>
    <property type="match status" value="1"/>
</dbReference>
<sequence length="125" mass="14125">MTVHYVLTEDAIPEGGRAVVEIDGREIGIYRVNGEYHAILNYCPHQGAPICAGPVSGTTLPSEVYSYEYGREGEVVRCPWHGWEFDLRTGESLFSERIRVKKYKVEVHEGKIGIVMREVEEVGQQ</sequence>
<evidence type="ECO:0000256" key="4">
    <source>
        <dbReference type="ARBA" id="ARBA00023014"/>
    </source>
</evidence>